<name>A0ABD3N8P9_9STRA</name>
<keyword evidence="7" id="KW-1185">Reference proteome</keyword>
<dbReference type="EMBL" id="JALLBG020000024">
    <property type="protein sequence ID" value="KAL3771401.1"/>
    <property type="molecule type" value="Genomic_DNA"/>
</dbReference>
<gene>
    <name evidence="6" type="ORF">ACHAWU_004674</name>
</gene>
<keyword evidence="1" id="KW-0677">Repeat</keyword>
<reference evidence="6 7" key="1">
    <citation type="submission" date="2024-10" db="EMBL/GenBank/DDBJ databases">
        <title>Updated reference genomes for cyclostephanoid diatoms.</title>
        <authorList>
            <person name="Roberts W.R."/>
            <person name="Alverson A.J."/>
        </authorList>
    </citation>
    <scope>NUCLEOTIDE SEQUENCE [LARGE SCALE GENOMIC DNA]</scope>
    <source>
        <strain evidence="6 7">AJA232-27</strain>
    </source>
</reference>
<feature type="coiled-coil region" evidence="4">
    <location>
        <begin position="180"/>
        <end position="221"/>
    </location>
</feature>
<keyword evidence="3" id="KW-0067">ATP-binding</keyword>
<dbReference type="PROSITE" id="PS50893">
    <property type="entry name" value="ABC_TRANSPORTER_2"/>
    <property type="match status" value="2"/>
</dbReference>
<comment type="caution">
    <text evidence="6">The sequence shown here is derived from an EMBL/GenBank/DDBJ whole genome shotgun (WGS) entry which is preliminary data.</text>
</comment>
<dbReference type="PANTHER" id="PTHR19211:SF117">
    <property type="entry name" value="ATP-BINDING CASSETTE SUB-FAMILY F MEMBER 3"/>
    <property type="match status" value="1"/>
</dbReference>
<dbReference type="InterPro" id="IPR003593">
    <property type="entry name" value="AAA+_ATPase"/>
</dbReference>
<dbReference type="Gene3D" id="3.40.50.300">
    <property type="entry name" value="P-loop containing nucleotide triphosphate hydrolases"/>
    <property type="match status" value="2"/>
</dbReference>
<keyword evidence="2" id="KW-0547">Nucleotide-binding</keyword>
<dbReference type="CDD" id="cd03221">
    <property type="entry name" value="ABCF_EF-3"/>
    <property type="match status" value="1"/>
</dbReference>
<evidence type="ECO:0000259" key="5">
    <source>
        <dbReference type="PROSITE" id="PS50893"/>
    </source>
</evidence>
<evidence type="ECO:0000313" key="7">
    <source>
        <dbReference type="Proteomes" id="UP001530293"/>
    </source>
</evidence>
<protein>
    <recommendedName>
        <fullName evidence="5">ABC transporter domain-containing protein</fullName>
    </recommendedName>
</protein>
<dbReference type="SUPFAM" id="SSF52540">
    <property type="entry name" value="P-loop containing nucleoside triphosphate hydrolases"/>
    <property type="match status" value="2"/>
</dbReference>
<dbReference type="AlphaFoldDB" id="A0ABD3N8P9"/>
<feature type="domain" description="ABC transporter" evidence="5">
    <location>
        <begin position="81"/>
        <end position="346"/>
    </location>
</feature>
<sequence length="701" mass="76670">MNIMNTIGQDILDAQQESLDATDTYASAWSVALAEASAAAASGDGVIKPSWGGRGRGGRGAARRTFQPRDIVVDAVYLEYVNDASVTGAGGGGSKILLSDAYLKLLPGRVYALIGRNGVGKSSLLKRISAGKIPGFPPHITSLLVSQEVFGHADLTPVDTVLENHRRIKEQTRSANTYLISQLEDEMDGLDVESDDYQENMERICNRIAELEDDAEDDTAAVVGRARDALHFFGVPESTFDTPTLKLSGGIRKKISLACAVMEKPQLLLLDEPTCHIDIGGILQLRQLIADCVDSNTTVVLVSHDVDLMNDVATDVIDFRDGKLGYYTGNYHDYLKYRREKISHQLKQSHAIEKQRTSMMSSIDTMKKKSTQVDSSQASKKLDKAVKSKVKKLERHGVEKNEKGHYRVSQTEGSGIRKGSINAIGASERSTLTHRELIKLAEVAIGPVPDKAVQFDFRDTTSSWGDEPLVMVMDVGHSYDTETTSRSTSTLIFDCVDLAIREGSRITILGENGAGKSTLLSIIAGEIMPSVGTVHFASGINIGHFHQHAVDHLFANLCGRSTGDGIVTPLSYLTEKFPSKTEHEIRGELTRFGLSPKQAATNVRFLSGGERCRMCMANMMLETPQLLVLDEISNHLDVESVEALIYGLNKWNGTIVLASHDANLVRSIGGESYVLFDGMLRRIDGGIDTYLKVFAKHYHKL</sequence>
<dbReference type="PANTHER" id="PTHR19211">
    <property type="entry name" value="ATP-BINDING TRANSPORT PROTEIN-RELATED"/>
    <property type="match status" value="1"/>
</dbReference>
<accession>A0ABD3N8P9</accession>
<dbReference type="SMART" id="SM00382">
    <property type="entry name" value="AAA"/>
    <property type="match status" value="2"/>
</dbReference>
<dbReference type="Pfam" id="PF00005">
    <property type="entry name" value="ABC_tran"/>
    <property type="match status" value="2"/>
</dbReference>
<dbReference type="Proteomes" id="UP001530293">
    <property type="component" value="Unassembled WGS sequence"/>
</dbReference>
<feature type="domain" description="ABC transporter" evidence="5">
    <location>
        <begin position="470"/>
        <end position="695"/>
    </location>
</feature>
<dbReference type="InterPro" id="IPR032781">
    <property type="entry name" value="ABC_tran_Xtn"/>
</dbReference>
<evidence type="ECO:0000256" key="1">
    <source>
        <dbReference type="ARBA" id="ARBA00022737"/>
    </source>
</evidence>
<dbReference type="GO" id="GO:0005524">
    <property type="term" value="F:ATP binding"/>
    <property type="evidence" value="ECO:0007669"/>
    <property type="project" value="UniProtKB-KW"/>
</dbReference>
<dbReference type="InterPro" id="IPR027417">
    <property type="entry name" value="P-loop_NTPase"/>
</dbReference>
<proteinExistence type="predicted"/>
<evidence type="ECO:0000256" key="4">
    <source>
        <dbReference type="SAM" id="Coils"/>
    </source>
</evidence>
<dbReference type="Pfam" id="PF12848">
    <property type="entry name" value="ABC_tran_Xtn"/>
    <property type="match status" value="1"/>
</dbReference>
<keyword evidence="4" id="KW-0175">Coiled coil</keyword>
<evidence type="ECO:0000256" key="2">
    <source>
        <dbReference type="ARBA" id="ARBA00022741"/>
    </source>
</evidence>
<dbReference type="InterPro" id="IPR003439">
    <property type="entry name" value="ABC_transporter-like_ATP-bd"/>
</dbReference>
<dbReference type="InterPro" id="IPR050611">
    <property type="entry name" value="ABCF"/>
</dbReference>
<evidence type="ECO:0000313" key="6">
    <source>
        <dbReference type="EMBL" id="KAL3771401.1"/>
    </source>
</evidence>
<evidence type="ECO:0000256" key="3">
    <source>
        <dbReference type="ARBA" id="ARBA00022840"/>
    </source>
</evidence>
<organism evidence="6 7">
    <name type="scientific">Discostella pseudostelligera</name>
    <dbReference type="NCBI Taxonomy" id="259834"/>
    <lineage>
        <taxon>Eukaryota</taxon>
        <taxon>Sar</taxon>
        <taxon>Stramenopiles</taxon>
        <taxon>Ochrophyta</taxon>
        <taxon>Bacillariophyta</taxon>
        <taxon>Coscinodiscophyceae</taxon>
        <taxon>Thalassiosirophycidae</taxon>
        <taxon>Stephanodiscales</taxon>
        <taxon>Stephanodiscaceae</taxon>
        <taxon>Discostella</taxon>
    </lineage>
</organism>
<dbReference type="FunFam" id="3.40.50.300:FF:000011">
    <property type="entry name" value="Putative ABC transporter ATP-binding component"/>
    <property type="match status" value="1"/>
</dbReference>